<feature type="signal peptide" evidence="1">
    <location>
        <begin position="1"/>
        <end position="25"/>
    </location>
</feature>
<protein>
    <submittedName>
        <fullName evidence="2">DUF1501 domain-containing protein</fullName>
    </submittedName>
</protein>
<reference evidence="2" key="1">
    <citation type="submission" date="2022-07" db="EMBL/GenBank/DDBJ databases">
        <title>Characterization of the Novel Bacterium Alteromonas immobilis LMIT006 and Alteromonas gregis LMIT007.</title>
        <authorList>
            <person name="Lin X."/>
        </authorList>
    </citation>
    <scope>NUCLEOTIDE SEQUENCE</scope>
    <source>
        <strain evidence="2">LMIT007</strain>
    </source>
</reference>
<organism evidence="2 3">
    <name type="scientific">Opacimonas viscosa</name>
    <dbReference type="NCBI Taxonomy" id="2961944"/>
    <lineage>
        <taxon>Bacteria</taxon>
        <taxon>Pseudomonadati</taxon>
        <taxon>Pseudomonadota</taxon>
        <taxon>Gammaproteobacteria</taxon>
        <taxon>Alteromonadales</taxon>
        <taxon>Alteromonadaceae</taxon>
        <taxon>Opacimonas</taxon>
    </lineage>
</organism>
<name>A0AA41X4P4_9ALTE</name>
<accession>A0AA41X4P4</accession>
<comment type="caution">
    <text evidence="2">The sequence shown here is derived from an EMBL/GenBank/DDBJ whole genome shotgun (WGS) entry which is preliminary data.</text>
</comment>
<dbReference type="Pfam" id="PF07394">
    <property type="entry name" value="DUF1501"/>
    <property type="match status" value="1"/>
</dbReference>
<feature type="chain" id="PRO_5041404104" evidence="1">
    <location>
        <begin position="26"/>
        <end position="447"/>
    </location>
</feature>
<dbReference type="PANTHER" id="PTHR43737">
    <property type="entry name" value="BLL7424 PROTEIN"/>
    <property type="match status" value="1"/>
</dbReference>
<keyword evidence="3" id="KW-1185">Reference proteome</keyword>
<keyword evidence="1" id="KW-0732">Signal</keyword>
<dbReference type="EMBL" id="JANATA010000021">
    <property type="protein sequence ID" value="MCP3429418.1"/>
    <property type="molecule type" value="Genomic_DNA"/>
</dbReference>
<proteinExistence type="predicted"/>
<dbReference type="InterPro" id="IPR006311">
    <property type="entry name" value="TAT_signal"/>
</dbReference>
<gene>
    <name evidence="2" type="ORF">NLF92_10725</name>
</gene>
<dbReference type="Proteomes" id="UP001165413">
    <property type="component" value="Unassembled WGS sequence"/>
</dbReference>
<dbReference type="AlphaFoldDB" id="A0AA41X4P4"/>
<evidence type="ECO:0000256" key="1">
    <source>
        <dbReference type="SAM" id="SignalP"/>
    </source>
</evidence>
<dbReference type="RefSeq" id="WP_254101734.1">
    <property type="nucleotide sequence ID" value="NZ_JANATA010000021.1"/>
</dbReference>
<dbReference type="PANTHER" id="PTHR43737:SF1">
    <property type="entry name" value="DUF1501 DOMAIN-CONTAINING PROTEIN"/>
    <property type="match status" value="1"/>
</dbReference>
<evidence type="ECO:0000313" key="3">
    <source>
        <dbReference type="Proteomes" id="UP001165413"/>
    </source>
</evidence>
<dbReference type="PROSITE" id="PS51318">
    <property type="entry name" value="TAT"/>
    <property type="match status" value="1"/>
</dbReference>
<dbReference type="InterPro" id="IPR010869">
    <property type="entry name" value="DUF1501"/>
</dbReference>
<evidence type="ECO:0000313" key="2">
    <source>
        <dbReference type="EMBL" id="MCP3429418.1"/>
    </source>
</evidence>
<sequence length="447" mass="48548">MNRRHFLQASLAAIGALSTSSTLGAQLQLASALSAARFTDYKAIICIFLYGGHDSFNLVIPTDGQQYTDYANTRQSLAYAQEHLVSLSQADTMPLGMHENAAPLAELFNTGQASVISNIGPMVAPAQKSELLANDALLPPQLFSHNDQQALWQNGVMDTGTTSGWGGRMADLLMDSSSNLPLSFSLGGTNLFQSGRLAQHYVMNTDGVEQFGGLNPEHDWNDRRIAHHLRILAASEDIFSQSYASKMTAVRENNALLSAALANVPDAETNYWSDNKLARQLKTIAKVMSAQAALGQNRQIFFASLGGFDTHDDQATQLPLLQKTLAEAMAGFQADITARGLANSAVTFTQSEFGRTLTSNGDGTDHGWAGHQIIMGNPIQGGRIFGHMPEQVIGNYDDYGDGRIIPTTSIEQFGSQVAQWFGLGNNEILDIFPHLNRFDELDFRIFG</sequence>